<dbReference type="AlphaFoldDB" id="A0A9X0LBC1"/>
<keyword evidence="2" id="KW-1185">Reference proteome</keyword>
<evidence type="ECO:0000313" key="1">
    <source>
        <dbReference type="EMBL" id="KUJ43808.1"/>
    </source>
</evidence>
<dbReference type="EMBL" id="LMWI01000002">
    <property type="protein sequence ID" value="KUJ43808.1"/>
    <property type="molecule type" value="Genomic_DNA"/>
</dbReference>
<sequence length="310" mass="33882">MALKDDRGYGLVDLLAAQEFLIQVSGADDRSVTGFLFSSWENLEDCIRANMDRLLPAAHPDGVLEACQHLIWTQALLQNSPLQMLEYRESVGRLYSRPVLELGDGSLFVPRNVPGLARVVLLQRILEGTWPEQLQARDASLSRALEQRRQLVRPIAGFEADLQRTLASTGLPFVAGVLQSVLGRPSDLLGVPVRAEIDAVVVVVHSLTIWVLEAKDLAIPFAPGRIRSEVNKYQRAGGHVDKLLAKVADVAADPAEVAARLGVADVAGAFAVRGLFVTREPTPAAFTDDRTHDFVTLDRLPDFLWNQPGG</sequence>
<dbReference type="Proteomes" id="UP000053246">
    <property type="component" value="Unassembled WGS sequence"/>
</dbReference>
<evidence type="ECO:0000313" key="2">
    <source>
        <dbReference type="Proteomes" id="UP000053246"/>
    </source>
</evidence>
<gene>
    <name evidence="1" type="ORF">ADL17_11070</name>
</gene>
<protein>
    <submittedName>
        <fullName evidence="1">Uncharacterized protein</fullName>
    </submittedName>
</protein>
<accession>A0A9X0LBC1</accession>
<comment type="caution">
    <text evidence="1">The sequence shown here is derived from an EMBL/GenBank/DDBJ whole genome shotgun (WGS) entry which is preliminary data.</text>
</comment>
<organism evidence="1 2">
    <name type="scientific">Micromonospora maris</name>
    <dbReference type="NCBI Taxonomy" id="1003110"/>
    <lineage>
        <taxon>Bacteria</taxon>
        <taxon>Bacillati</taxon>
        <taxon>Actinomycetota</taxon>
        <taxon>Actinomycetes</taxon>
        <taxon>Micromonosporales</taxon>
        <taxon>Micromonosporaceae</taxon>
        <taxon>Micromonospora</taxon>
    </lineage>
</organism>
<proteinExistence type="predicted"/>
<name>A0A9X0LBC1_9ACTN</name>
<reference evidence="1 2" key="1">
    <citation type="submission" date="2015-10" db="EMBL/GenBank/DDBJ databases">
        <authorList>
            <person name="Ju K.-S."/>
            <person name="Doroghazi J.R."/>
            <person name="Metcalf W.W."/>
        </authorList>
    </citation>
    <scope>NUCLEOTIDE SEQUENCE [LARGE SCALE GENOMIC DNA]</scope>
    <source>
        <strain evidence="1 2">NRRL B-24793</strain>
    </source>
</reference>